<dbReference type="AlphaFoldDB" id="A0A7J7TTU3"/>
<dbReference type="Pfam" id="PF00208">
    <property type="entry name" value="ELFV_dehydrog"/>
    <property type="match status" value="1"/>
</dbReference>
<accession>A0A7J7TTU3</accession>
<keyword evidence="2" id="KW-0732">Signal</keyword>
<dbReference type="PANTHER" id="PTHR11606:SF13">
    <property type="entry name" value="GLUTAMATE DEHYDROGENASE 1, MITOCHONDRIAL"/>
    <property type="match status" value="1"/>
</dbReference>
<dbReference type="PANTHER" id="PTHR11606">
    <property type="entry name" value="GLUTAMATE DEHYDROGENASE"/>
    <property type="match status" value="1"/>
</dbReference>
<feature type="domain" description="Glutamate/phenylalanine/leucine/valine/L-tryptophan dehydrogenase C-terminal" evidence="3">
    <location>
        <begin position="42"/>
        <end position="142"/>
    </location>
</feature>
<keyword evidence="1" id="KW-0560">Oxidoreductase</keyword>
<dbReference type="GO" id="GO:0005739">
    <property type="term" value="C:mitochondrion"/>
    <property type="evidence" value="ECO:0007669"/>
    <property type="project" value="TreeGrafter"/>
</dbReference>
<evidence type="ECO:0000313" key="4">
    <source>
        <dbReference type="EMBL" id="KAF6304033.1"/>
    </source>
</evidence>
<proteinExistence type="predicted"/>
<organism evidence="4 5">
    <name type="scientific">Myotis myotis</name>
    <name type="common">Greater mouse-eared bat</name>
    <name type="synonym">Vespertilio myotis</name>
    <dbReference type="NCBI Taxonomy" id="51298"/>
    <lineage>
        <taxon>Eukaryota</taxon>
        <taxon>Metazoa</taxon>
        <taxon>Chordata</taxon>
        <taxon>Craniata</taxon>
        <taxon>Vertebrata</taxon>
        <taxon>Euteleostomi</taxon>
        <taxon>Mammalia</taxon>
        <taxon>Eutheria</taxon>
        <taxon>Laurasiatheria</taxon>
        <taxon>Chiroptera</taxon>
        <taxon>Yangochiroptera</taxon>
        <taxon>Vespertilionidae</taxon>
        <taxon>Myotis</taxon>
    </lineage>
</organism>
<sequence length="152" mass="17277">MCITVVLNVLVLVNLMGACGIQMVLTQRNWKTSNCNIVLSWATPRPTLYEGNIFEADCDMLIPAASEKQLTKSNSPRTKAKIIAEGANGLTIPEADQIFLERNTVVIPDLYLNAGLVTASYFEWLKNLNYVSYDHLTFKYKRDMSMYYIKHF</sequence>
<dbReference type="EMBL" id="JABWUV010000015">
    <property type="protein sequence ID" value="KAF6304033.1"/>
    <property type="molecule type" value="Genomic_DNA"/>
</dbReference>
<dbReference type="InterPro" id="IPR036291">
    <property type="entry name" value="NAD(P)-bd_dom_sf"/>
</dbReference>
<dbReference type="VEuPathDB" id="HostDB:GeneID_118679365"/>
<reference evidence="4 5" key="1">
    <citation type="journal article" date="2020" name="Nature">
        <title>Six reference-quality genomes reveal evolution of bat adaptations.</title>
        <authorList>
            <person name="Jebb D."/>
            <person name="Huang Z."/>
            <person name="Pippel M."/>
            <person name="Hughes G.M."/>
            <person name="Lavrichenko K."/>
            <person name="Devanna P."/>
            <person name="Winkler S."/>
            <person name="Jermiin L.S."/>
            <person name="Skirmuntt E.C."/>
            <person name="Katzourakis A."/>
            <person name="Burkitt-Gray L."/>
            <person name="Ray D.A."/>
            <person name="Sullivan K.A.M."/>
            <person name="Roscito J.G."/>
            <person name="Kirilenko B.M."/>
            <person name="Davalos L.M."/>
            <person name="Corthals A.P."/>
            <person name="Power M.L."/>
            <person name="Jones G."/>
            <person name="Ransome R.D."/>
            <person name="Dechmann D.K.N."/>
            <person name="Locatelli A.G."/>
            <person name="Puechmaille S.J."/>
            <person name="Fedrigo O."/>
            <person name="Jarvis E.D."/>
            <person name="Hiller M."/>
            <person name="Vernes S.C."/>
            <person name="Myers E.W."/>
            <person name="Teeling E.C."/>
        </authorList>
    </citation>
    <scope>NUCLEOTIDE SEQUENCE [LARGE SCALE GENOMIC DNA]</scope>
    <source>
        <strain evidence="4">MMyoMyo1</strain>
        <tissue evidence="4">Flight muscle</tissue>
    </source>
</reference>
<name>A0A7J7TTU3_MYOMY</name>
<evidence type="ECO:0000313" key="5">
    <source>
        <dbReference type="Proteomes" id="UP000527355"/>
    </source>
</evidence>
<dbReference type="Proteomes" id="UP000527355">
    <property type="component" value="Unassembled WGS sequence"/>
</dbReference>
<evidence type="ECO:0000256" key="1">
    <source>
        <dbReference type="ARBA" id="ARBA00023002"/>
    </source>
</evidence>
<feature type="chain" id="PRO_5029510987" description="Glutamate/phenylalanine/leucine/valine/L-tryptophan dehydrogenase C-terminal domain-containing protein" evidence="2">
    <location>
        <begin position="27"/>
        <end position="152"/>
    </location>
</feature>
<feature type="signal peptide" evidence="2">
    <location>
        <begin position="1"/>
        <end position="26"/>
    </location>
</feature>
<dbReference type="SMART" id="SM00839">
    <property type="entry name" value="ELFV_dehydrog"/>
    <property type="match status" value="1"/>
</dbReference>
<evidence type="ECO:0000259" key="3">
    <source>
        <dbReference type="SMART" id="SM00839"/>
    </source>
</evidence>
<keyword evidence="5" id="KW-1185">Reference proteome</keyword>
<comment type="caution">
    <text evidence="4">The sequence shown here is derived from an EMBL/GenBank/DDBJ whole genome shotgun (WGS) entry which is preliminary data.</text>
</comment>
<dbReference type="GO" id="GO:0006538">
    <property type="term" value="P:L-glutamate catabolic process"/>
    <property type="evidence" value="ECO:0007669"/>
    <property type="project" value="TreeGrafter"/>
</dbReference>
<dbReference type="Gene3D" id="3.40.50.720">
    <property type="entry name" value="NAD(P)-binding Rossmann-like Domain"/>
    <property type="match status" value="1"/>
</dbReference>
<dbReference type="InterPro" id="IPR006096">
    <property type="entry name" value="Glu/Leu/Phe/Val/Trp_DH_C"/>
</dbReference>
<dbReference type="SUPFAM" id="SSF51735">
    <property type="entry name" value="NAD(P)-binding Rossmann-fold domains"/>
    <property type="match status" value="1"/>
</dbReference>
<evidence type="ECO:0000256" key="2">
    <source>
        <dbReference type="SAM" id="SignalP"/>
    </source>
</evidence>
<gene>
    <name evidence="4" type="ORF">mMyoMyo1_009012</name>
</gene>
<dbReference type="GO" id="GO:0004352">
    <property type="term" value="F:glutamate dehydrogenase (NAD+) activity"/>
    <property type="evidence" value="ECO:0007669"/>
    <property type="project" value="TreeGrafter"/>
</dbReference>
<protein>
    <recommendedName>
        <fullName evidence="3">Glutamate/phenylalanine/leucine/valine/L-tryptophan dehydrogenase C-terminal domain-containing protein</fullName>
    </recommendedName>
</protein>